<dbReference type="InterPro" id="IPR007844">
    <property type="entry name" value="AsmA"/>
</dbReference>
<evidence type="ECO:0000259" key="3">
    <source>
        <dbReference type="Pfam" id="PF05170"/>
    </source>
</evidence>
<dbReference type="PANTHER" id="PTHR30441:SF9">
    <property type="entry name" value="ASMA FAMILY PROTEIN YHJG"/>
    <property type="match status" value="1"/>
</dbReference>
<keyword evidence="2" id="KW-0472">Membrane</keyword>
<dbReference type="Pfam" id="PF05170">
    <property type="entry name" value="AsmA"/>
    <property type="match status" value="1"/>
</dbReference>
<evidence type="ECO:0000313" key="4">
    <source>
        <dbReference type="EMBL" id="KGM51450.1"/>
    </source>
</evidence>
<dbReference type="AlphaFoldDB" id="A0A0A0EME7"/>
<organism evidence="4 5">
    <name type="scientific">Lysobacter concretionis Ko07 = DSM 16239</name>
    <dbReference type="NCBI Taxonomy" id="1122185"/>
    <lineage>
        <taxon>Bacteria</taxon>
        <taxon>Pseudomonadati</taxon>
        <taxon>Pseudomonadota</taxon>
        <taxon>Gammaproteobacteria</taxon>
        <taxon>Lysobacterales</taxon>
        <taxon>Lysobacteraceae</taxon>
        <taxon>Novilysobacter</taxon>
    </lineage>
</organism>
<dbReference type="EMBL" id="AVPS01000006">
    <property type="protein sequence ID" value="KGM51450.1"/>
    <property type="molecule type" value="Genomic_DNA"/>
</dbReference>
<dbReference type="OrthoDB" id="5749006at2"/>
<dbReference type="InterPro" id="IPR052894">
    <property type="entry name" value="AsmA-related"/>
</dbReference>
<reference evidence="4 5" key="1">
    <citation type="submission" date="2013-08" db="EMBL/GenBank/DDBJ databases">
        <title>Genome sequencing of Lysobacter.</title>
        <authorList>
            <person name="Zhang S."/>
            <person name="Wang G."/>
        </authorList>
    </citation>
    <scope>NUCLEOTIDE SEQUENCE [LARGE SCALE GENOMIC DNA]</scope>
    <source>
        <strain evidence="4 5">Ko07</strain>
    </source>
</reference>
<keyword evidence="2" id="KW-1133">Transmembrane helix</keyword>
<sequence>MPAPAAAETPKPDPPAHRRNDGRWWQWPRRRPWLTALGVLVLGLVVLALLWDWNWFKGPIERQVEARTGREFKIGGNLDVDLGWVPTIHADKLSFGNADWSRQPVMATTDRLEFRIDLRRLFRGEIRIPDLRLAAPRLNLEANPEGGGNWQFGDSGGDSNLQFRRVWIEDGKLAFLDAAGKTDITLDVTSTQPRDPHNAAPIKVDGGGRWKGNRFTLQGTAESPLALRDTQAPYRIDAHAQAGATKAHARGTLLDPLRLRDFDLQLTLAGQNLDDLYPLIGVALPPSPPYTLDGRLTRDIQGAGTTWHYDKFTGTVGDSDVAGDAAFTTGGERPFLKANLHSRRLDFDDLAGFIGGAPKAGDGETTNPDLAAQAAQQKASARVLPDAPYKLEKLRSMDADVRLKATRINAPSLPLDDMDAHLKLDAGLLLLDPLNFGVADGQIRSTIRMDAREAIIHTRADVTANGLNLAKLLPRVELAQNAIGKVGGHARLAGSGNSIARMLGSSDGVIDVGMGRGKISNLLMEEAGIDIAEIIKFKLAGDRVIPIRCAFGDFRVDSGVMTTLALAFDTTDTILIGEGTIDLKNEQLDLVIKPRPKDRSLLAFRTPLVVDGSFRHPGIHPDLGRIGLRAAIALTLGSIAPPAALLATLELGPGKDSGCGGQYAK</sequence>
<accession>A0A0A0EME7</accession>
<feature type="transmembrane region" description="Helical" evidence="2">
    <location>
        <begin position="33"/>
        <end position="53"/>
    </location>
</feature>
<dbReference type="RefSeq" id="WP_052103801.1">
    <property type="nucleotide sequence ID" value="NZ_AVPS01000006.1"/>
</dbReference>
<proteinExistence type="predicted"/>
<dbReference type="GO" id="GO:0090313">
    <property type="term" value="P:regulation of protein targeting to membrane"/>
    <property type="evidence" value="ECO:0007669"/>
    <property type="project" value="TreeGrafter"/>
</dbReference>
<feature type="region of interest" description="Disordered" evidence="1">
    <location>
        <begin position="1"/>
        <end position="21"/>
    </location>
</feature>
<dbReference type="eggNOG" id="COG2982">
    <property type="taxonomic scope" value="Bacteria"/>
</dbReference>
<evidence type="ECO:0000256" key="2">
    <source>
        <dbReference type="SAM" id="Phobius"/>
    </source>
</evidence>
<keyword evidence="5" id="KW-1185">Reference proteome</keyword>
<feature type="domain" description="AsmA" evidence="3">
    <location>
        <begin position="37"/>
        <end position="563"/>
    </location>
</feature>
<evidence type="ECO:0000256" key="1">
    <source>
        <dbReference type="SAM" id="MobiDB-lite"/>
    </source>
</evidence>
<dbReference type="STRING" id="1122185.N792_09900"/>
<feature type="compositionally biased region" description="Basic and acidic residues" evidence="1">
    <location>
        <begin position="10"/>
        <end position="21"/>
    </location>
</feature>
<dbReference type="Proteomes" id="UP000030017">
    <property type="component" value="Unassembled WGS sequence"/>
</dbReference>
<keyword evidence="2" id="KW-0812">Transmembrane</keyword>
<dbReference type="GO" id="GO:0005886">
    <property type="term" value="C:plasma membrane"/>
    <property type="evidence" value="ECO:0007669"/>
    <property type="project" value="TreeGrafter"/>
</dbReference>
<gene>
    <name evidence="4" type="ORF">N792_09900</name>
</gene>
<evidence type="ECO:0000313" key="5">
    <source>
        <dbReference type="Proteomes" id="UP000030017"/>
    </source>
</evidence>
<protein>
    <submittedName>
        <fullName evidence="4">Membrane protein</fullName>
    </submittedName>
</protein>
<comment type="caution">
    <text evidence="4">The sequence shown here is derived from an EMBL/GenBank/DDBJ whole genome shotgun (WGS) entry which is preliminary data.</text>
</comment>
<name>A0A0A0EME7_9GAMM</name>
<dbReference type="PANTHER" id="PTHR30441">
    <property type="entry name" value="DUF748 DOMAIN-CONTAINING PROTEIN"/>
    <property type="match status" value="1"/>
</dbReference>